<evidence type="ECO:0000256" key="7">
    <source>
        <dbReference type="ARBA" id="ARBA00023242"/>
    </source>
</evidence>
<reference evidence="11" key="1">
    <citation type="submission" date="2021-02" db="EMBL/GenBank/DDBJ databases">
        <authorList>
            <person name="Nowell W R."/>
        </authorList>
    </citation>
    <scope>NUCLEOTIDE SEQUENCE</scope>
    <source>
        <strain evidence="11">Ploen Becks lab</strain>
    </source>
</reference>
<feature type="coiled-coil region" evidence="8">
    <location>
        <begin position="135"/>
        <end position="184"/>
    </location>
</feature>
<sequence length="334" mass="39594">MNEIDSLQEQLDLNRKKLKELDESIKKLNGNERNNFDDENRSGRSRQNDRKRKLENRNNSDRYVDEEEEDDETNVKKPTLQSSVVTKSINVIKSKEDLIKIQNKDTGSQQRNKRMLGFILGTLKQFKTEDREHSNTEQAQHRKELERKIEVKKQEEKLKMVEEKKQLEIEKNKKLRSIEIIETKIHLTETFDLWKRNHLKLKNFIRTKTKPFIFYLPKNLDEKSERLLDESCKKIDDEYNDKKNRIEKELKALNEEAEALNADSLDIEKSDLSEEKENEIKKDVQEQMQDEVDDLEEADKSNNVRLGEDIEDEEQQSSPDSSSKKKDTEDVQAV</sequence>
<keyword evidence="7" id="KW-0539">Nucleus</keyword>
<dbReference type="OrthoDB" id="330772at2759"/>
<feature type="compositionally biased region" description="Basic and acidic residues" evidence="9">
    <location>
        <begin position="266"/>
        <end position="285"/>
    </location>
</feature>
<evidence type="ECO:0000256" key="4">
    <source>
        <dbReference type="ARBA" id="ARBA00023015"/>
    </source>
</evidence>
<dbReference type="EMBL" id="CAJNOC010001041">
    <property type="protein sequence ID" value="CAF0829388.1"/>
    <property type="molecule type" value="Genomic_DNA"/>
</dbReference>
<keyword evidence="6" id="KW-0508">mRNA splicing</keyword>
<dbReference type="Proteomes" id="UP000663879">
    <property type="component" value="Unassembled WGS sequence"/>
</dbReference>
<dbReference type="AlphaFoldDB" id="A0A813UNU8"/>
<gene>
    <name evidence="11" type="ORF">OXX778_LOCUS7883</name>
</gene>
<dbReference type="PANTHER" id="PTHR12707:SF0">
    <property type="entry name" value="PININ"/>
    <property type="match status" value="1"/>
</dbReference>
<evidence type="ECO:0000313" key="11">
    <source>
        <dbReference type="EMBL" id="CAF0829388.1"/>
    </source>
</evidence>
<dbReference type="PANTHER" id="PTHR12707">
    <property type="entry name" value="PINN"/>
    <property type="match status" value="1"/>
</dbReference>
<comment type="subcellular location">
    <subcellularLocation>
        <location evidence="1">Nucleus</location>
    </subcellularLocation>
</comment>
<dbReference type="GO" id="GO:0006397">
    <property type="term" value="P:mRNA processing"/>
    <property type="evidence" value="ECO:0007669"/>
    <property type="project" value="UniProtKB-KW"/>
</dbReference>
<comment type="caution">
    <text evidence="11">The sequence shown here is derived from an EMBL/GenBank/DDBJ whole genome shotgun (WGS) entry which is preliminary data.</text>
</comment>
<feature type="region of interest" description="Disordered" evidence="9">
    <location>
        <begin position="26"/>
        <end position="79"/>
    </location>
</feature>
<proteinExistence type="inferred from homology"/>
<evidence type="ECO:0000256" key="1">
    <source>
        <dbReference type="ARBA" id="ARBA00004123"/>
    </source>
</evidence>
<evidence type="ECO:0000256" key="5">
    <source>
        <dbReference type="ARBA" id="ARBA00023163"/>
    </source>
</evidence>
<dbReference type="InterPro" id="IPR039853">
    <property type="entry name" value="Pinin"/>
</dbReference>
<keyword evidence="3" id="KW-0507">mRNA processing</keyword>
<feature type="compositionally biased region" description="Basic and acidic residues" evidence="9">
    <location>
        <begin position="298"/>
        <end position="308"/>
    </location>
</feature>
<comment type="similarity">
    <text evidence="2">Belongs to the pinin family.</text>
</comment>
<dbReference type="Pfam" id="PF04696">
    <property type="entry name" value="Pinin_SDK_memA"/>
    <property type="match status" value="1"/>
</dbReference>
<evidence type="ECO:0000313" key="12">
    <source>
        <dbReference type="Proteomes" id="UP000663879"/>
    </source>
</evidence>
<feature type="domain" description="Pinin/SDK/MemA protein" evidence="10">
    <location>
        <begin position="108"/>
        <end position="231"/>
    </location>
</feature>
<feature type="region of interest" description="Disordered" evidence="9">
    <location>
        <begin position="266"/>
        <end position="334"/>
    </location>
</feature>
<evidence type="ECO:0000256" key="6">
    <source>
        <dbReference type="ARBA" id="ARBA00023187"/>
    </source>
</evidence>
<feature type="compositionally biased region" description="Acidic residues" evidence="9">
    <location>
        <begin position="288"/>
        <end position="297"/>
    </location>
</feature>
<keyword evidence="12" id="KW-1185">Reference proteome</keyword>
<evidence type="ECO:0000256" key="3">
    <source>
        <dbReference type="ARBA" id="ARBA00022664"/>
    </source>
</evidence>
<evidence type="ECO:0000256" key="8">
    <source>
        <dbReference type="SAM" id="Coils"/>
    </source>
</evidence>
<dbReference type="GO" id="GO:0008380">
    <property type="term" value="P:RNA splicing"/>
    <property type="evidence" value="ECO:0007669"/>
    <property type="project" value="UniProtKB-KW"/>
</dbReference>
<keyword evidence="5" id="KW-0804">Transcription</keyword>
<evidence type="ECO:0000259" key="10">
    <source>
        <dbReference type="Pfam" id="PF04696"/>
    </source>
</evidence>
<organism evidence="11 12">
    <name type="scientific">Brachionus calyciflorus</name>
    <dbReference type="NCBI Taxonomy" id="104777"/>
    <lineage>
        <taxon>Eukaryota</taxon>
        <taxon>Metazoa</taxon>
        <taxon>Spiralia</taxon>
        <taxon>Gnathifera</taxon>
        <taxon>Rotifera</taxon>
        <taxon>Eurotatoria</taxon>
        <taxon>Monogononta</taxon>
        <taxon>Pseudotrocha</taxon>
        <taxon>Ploima</taxon>
        <taxon>Brachionidae</taxon>
        <taxon>Brachionus</taxon>
    </lineage>
</organism>
<dbReference type="InterPro" id="IPR006786">
    <property type="entry name" value="Pinin_SDK_MemA"/>
</dbReference>
<feature type="compositionally biased region" description="Basic and acidic residues" evidence="9">
    <location>
        <begin position="26"/>
        <end position="48"/>
    </location>
</feature>
<protein>
    <recommendedName>
        <fullName evidence="10">Pinin/SDK/MemA protein domain-containing protein</fullName>
    </recommendedName>
</protein>
<evidence type="ECO:0000256" key="2">
    <source>
        <dbReference type="ARBA" id="ARBA00010386"/>
    </source>
</evidence>
<dbReference type="GO" id="GO:0071013">
    <property type="term" value="C:catalytic step 2 spliceosome"/>
    <property type="evidence" value="ECO:0007669"/>
    <property type="project" value="TreeGrafter"/>
</dbReference>
<evidence type="ECO:0000256" key="9">
    <source>
        <dbReference type="SAM" id="MobiDB-lite"/>
    </source>
</evidence>
<accession>A0A813UNU8</accession>
<name>A0A813UNU8_9BILA</name>
<keyword evidence="4" id="KW-0805">Transcription regulation</keyword>
<feature type="compositionally biased region" description="Basic and acidic residues" evidence="9">
    <location>
        <begin position="322"/>
        <end position="334"/>
    </location>
</feature>
<keyword evidence="8" id="KW-0175">Coiled coil</keyword>